<dbReference type="Pfam" id="PF00300">
    <property type="entry name" value="His_Phos_1"/>
    <property type="match status" value="1"/>
</dbReference>
<dbReference type="AlphaFoldDB" id="A0A8J8NJA7"/>
<dbReference type="InterPro" id="IPR051710">
    <property type="entry name" value="Phosphatase_SH3-domain"/>
</dbReference>
<keyword evidence="3" id="KW-1185">Reference proteome</keyword>
<dbReference type="CDD" id="cd07067">
    <property type="entry name" value="HP_PGM_like"/>
    <property type="match status" value="1"/>
</dbReference>
<reference evidence="2" key="1">
    <citation type="submission" date="2019-06" db="EMBL/GenBank/DDBJ databases">
        <authorList>
            <person name="Zheng W."/>
        </authorList>
    </citation>
    <scope>NUCLEOTIDE SEQUENCE</scope>
    <source>
        <strain evidence="2">QDHG01</strain>
    </source>
</reference>
<dbReference type="SUPFAM" id="SSF53254">
    <property type="entry name" value="Phosphoglycerate mutase-like"/>
    <property type="match status" value="1"/>
</dbReference>
<accession>A0A8J8NJA7</accession>
<feature type="region of interest" description="Disordered" evidence="1">
    <location>
        <begin position="1"/>
        <end position="25"/>
    </location>
</feature>
<dbReference type="OrthoDB" id="283128at2759"/>
<organism evidence="2 3">
    <name type="scientific">Halteria grandinella</name>
    <dbReference type="NCBI Taxonomy" id="5974"/>
    <lineage>
        <taxon>Eukaryota</taxon>
        <taxon>Sar</taxon>
        <taxon>Alveolata</taxon>
        <taxon>Ciliophora</taxon>
        <taxon>Intramacronucleata</taxon>
        <taxon>Spirotrichea</taxon>
        <taxon>Stichotrichia</taxon>
        <taxon>Sporadotrichida</taxon>
        <taxon>Halteriidae</taxon>
        <taxon>Halteria</taxon>
    </lineage>
</organism>
<sequence>MVERKQHSKLPDSKQPTQKLVAPDTSPSVPCFVGLIRHGERADYVGPHQTSKPYTVHHDPPLSDIGIKQAYETGLALKKLLIDEQGYETIIIECSPFIRTMMTAAHIVKGLGKGKIQINYLFTELLTPDLYEDCPLIDMLIRNLDKKRLVEDYLDGVDFEHGDFFKPQAHRLHPESRDQGKERVQHILQHFLTKYKNPTKKVAHLAVTHGFFVKQFSRALQGEIKQASFCAISAMEVSEGKGKLVFDSDCEHVKSW</sequence>
<dbReference type="Proteomes" id="UP000785679">
    <property type="component" value="Unassembled WGS sequence"/>
</dbReference>
<comment type="caution">
    <text evidence="2">The sequence shown here is derived from an EMBL/GenBank/DDBJ whole genome shotgun (WGS) entry which is preliminary data.</text>
</comment>
<evidence type="ECO:0000313" key="3">
    <source>
        <dbReference type="Proteomes" id="UP000785679"/>
    </source>
</evidence>
<gene>
    <name evidence="2" type="ORF">FGO68_gene4205</name>
</gene>
<feature type="compositionally biased region" description="Basic and acidic residues" evidence="1">
    <location>
        <begin position="1"/>
        <end position="12"/>
    </location>
</feature>
<dbReference type="PANTHER" id="PTHR16469">
    <property type="entry name" value="UBIQUITIN-ASSOCIATED AND SH3 DOMAIN-CONTAINING BA-RELATED"/>
    <property type="match status" value="1"/>
</dbReference>
<dbReference type="EMBL" id="RRYP01014188">
    <property type="protein sequence ID" value="TNV76103.1"/>
    <property type="molecule type" value="Genomic_DNA"/>
</dbReference>
<dbReference type="Gene3D" id="3.40.50.1240">
    <property type="entry name" value="Phosphoglycerate mutase-like"/>
    <property type="match status" value="1"/>
</dbReference>
<evidence type="ECO:0000256" key="1">
    <source>
        <dbReference type="SAM" id="MobiDB-lite"/>
    </source>
</evidence>
<dbReference type="InterPro" id="IPR029033">
    <property type="entry name" value="His_PPase_superfam"/>
</dbReference>
<name>A0A8J8NJA7_HALGN</name>
<dbReference type="InterPro" id="IPR013078">
    <property type="entry name" value="His_Pase_superF_clade-1"/>
</dbReference>
<protein>
    <submittedName>
        <fullName evidence="2">Uncharacterized protein</fullName>
    </submittedName>
</protein>
<proteinExistence type="predicted"/>
<evidence type="ECO:0000313" key="2">
    <source>
        <dbReference type="EMBL" id="TNV76103.1"/>
    </source>
</evidence>
<dbReference type="PANTHER" id="PTHR16469:SF27">
    <property type="entry name" value="UBIQUITIN-ASSOCIATED AND SH3 DOMAIN-CONTAINING BA-RELATED"/>
    <property type="match status" value="1"/>
</dbReference>